<organism evidence="2 3">
    <name type="scientific">Alteromonas ponticola</name>
    <dbReference type="NCBI Taxonomy" id="2720613"/>
    <lineage>
        <taxon>Bacteria</taxon>
        <taxon>Pseudomonadati</taxon>
        <taxon>Pseudomonadota</taxon>
        <taxon>Gammaproteobacteria</taxon>
        <taxon>Alteromonadales</taxon>
        <taxon>Alteromonadaceae</taxon>
        <taxon>Alteromonas/Salinimonas group</taxon>
        <taxon>Alteromonas</taxon>
    </lineage>
</organism>
<feature type="transmembrane region" description="Helical" evidence="1">
    <location>
        <begin position="12"/>
        <end position="30"/>
    </location>
</feature>
<evidence type="ECO:0000313" key="2">
    <source>
        <dbReference type="EMBL" id="NMH58695.1"/>
    </source>
</evidence>
<accession>A0ABX1QWS1</accession>
<feature type="transmembrane region" description="Helical" evidence="1">
    <location>
        <begin position="42"/>
        <end position="64"/>
    </location>
</feature>
<keyword evidence="1" id="KW-0472">Membrane</keyword>
<reference evidence="2 3" key="1">
    <citation type="submission" date="2020-03" db="EMBL/GenBank/DDBJ databases">
        <title>Alteromonas ponticola sp. nov., isolated from seawater.</title>
        <authorList>
            <person name="Yoon J.-H."/>
            <person name="Kim Y.-O."/>
        </authorList>
    </citation>
    <scope>NUCLEOTIDE SEQUENCE [LARGE SCALE GENOMIC DNA]</scope>
    <source>
        <strain evidence="2 3">MYP5</strain>
    </source>
</reference>
<sequence>MDEILNFVLNHVIALGVIAISSMLIGRLIVGKTLVIFGSSKTTVDVVSSLSVLAITFTVSMLYFKLTLWG</sequence>
<dbReference type="Proteomes" id="UP000709336">
    <property type="component" value="Unassembled WGS sequence"/>
</dbReference>
<comment type="caution">
    <text evidence="2">The sequence shown here is derived from an EMBL/GenBank/DDBJ whole genome shotgun (WGS) entry which is preliminary data.</text>
</comment>
<protein>
    <submittedName>
        <fullName evidence="2">Uncharacterized protein</fullName>
    </submittedName>
</protein>
<keyword evidence="1" id="KW-1133">Transmembrane helix</keyword>
<keyword evidence="3" id="KW-1185">Reference proteome</keyword>
<dbReference type="EMBL" id="JAATNW010000001">
    <property type="protein sequence ID" value="NMH58695.1"/>
    <property type="molecule type" value="Genomic_DNA"/>
</dbReference>
<gene>
    <name evidence="2" type="ORF">HCJ96_01475</name>
</gene>
<proteinExistence type="predicted"/>
<name>A0ABX1QWS1_9ALTE</name>
<dbReference type="RefSeq" id="WP_169209250.1">
    <property type="nucleotide sequence ID" value="NZ_JAATNW010000001.1"/>
</dbReference>
<keyword evidence="1" id="KW-0812">Transmembrane</keyword>
<evidence type="ECO:0000313" key="3">
    <source>
        <dbReference type="Proteomes" id="UP000709336"/>
    </source>
</evidence>
<evidence type="ECO:0000256" key="1">
    <source>
        <dbReference type="SAM" id="Phobius"/>
    </source>
</evidence>